<dbReference type="NCBIfam" id="TIGR00361">
    <property type="entry name" value="ComEC_Rec2"/>
    <property type="match status" value="1"/>
</dbReference>
<feature type="transmembrane region" description="Helical" evidence="6">
    <location>
        <begin position="395"/>
        <end position="413"/>
    </location>
</feature>
<feature type="transmembrane region" description="Helical" evidence="6">
    <location>
        <begin position="453"/>
        <end position="486"/>
    </location>
</feature>
<organism evidence="8 9">
    <name type="scientific">Stutzerimonas balearica DSM 6083</name>
    <dbReference type="NCBI Taxonomy" id="1123016"/>
    <lineage>
        <taxon>Bacteria</taxon>
        <taxon>Pseudomonadati</taxon>
        <taxon>Pseudomonadota</taxon>
        <taxon>Gammaproteobacteria</taxon>
        <taxon>Pseudomonadales</taxon>
        <taxon>Pseudomonadaceae</taxon>
        <taxon>Stutzerimonas</taxon>
    </lineage>
</organism>
<dbReference type="InterPro" id="IPR001279">
    <property type="entry name" value="Metallo-B-lactamas"/>
</dbReference>
<feature type="transmembrane region" description="Helical" evidence="6">
    <location>
        <begin position="420"/>
        <end position="441"/>
    </location>
</feature>
<evidence type="ECO:0000259" key="7">
    <source>
        <dbReference type="SMART" id="SM00849"/>
    </source>
</evidence>
<gene>
    <name evidence="8" type="ORF">SAMN05660875_104123</name>
</gene>
<dbReference type="InterPro" id="IPR004477">
    <property type="entry name" value="ComEC_N"/>
</dbReference>
<comment type="caution">
    <text evidence="8">The sequence shown here is derived from an EMBL/GenBank/DDBJ whole genome shotgun (WGS) entry which is preliminary data.</text>
</comment>
<keyword evidence="9" id="KW-1185">Reference proteome</keyword>
<dbReference type="SMART" id="SM00849">
    <property type="entry name" value="Lactamase_B"/>
    <property type="match status" value="1"/>
</dbReference>
<evidence type="ECO:0000256" key="3">
    <source>
        <dbReference type="ARBA" id="ARBA00022692"/>
    </source>
</evidence>
<evidence type="ECO:0000313" key="8">
    <source>
        <dbReference type="EMBL" id="SDM34583.1"/>
    </source>
</evidence>
<evidence type="ECO:0000256" key="2">
    <source>
        <dbReference type="ARBA" id="ARBA00022475"/>
    </source>
</evidence>
<evidence type="ECO:0000256" key="4">
    <source>
        <dbReference type="ARBA" id="ARBA00022989"/>
    </source>
</evidence>
<dbReference type="InterPro" id="IPR035681">
    <property type="entry name" value="ComA-like_MBL"/>
</dbReference>
<evidence type="ECO:0000313" key="9">
    <source>
        <dbReference type="Proteomes" id="UP000182276"/>
    </source>
</evidence>
<dbReference type="EMBL" id="FNHO01000004">
    <property type="protein sequence ID" value="SDM34583.1"/>
    <property type="molecule type" value="Genomic_DNA"/>
</dbReference>
<dbReference type="Pfam" id="PF03772">
    <property type="entry name" value="Competence"/>
    <property type="match status" value="1"/>
</dbReference>
<feature type="transmembrane region" description="Helical" evidence="6">
    <location>
        <begin position="332"/>
        <end position="352"/>
    </location>
</feature>
<dbReference type="Gene3D" id="3.60.15.10">
    <property type="entry name" value="Ribonuclease Z/Hydroxyacylglutathione hydrolase-like"/>
    <property type="match status" value="1"/>
</dbReference>
<feature type="transmembrane region" description="Helical" evidence="6">
    <location>
        <begin position="308"/>
        <end position="326"/>
    </location>
</feature>
<dbReference type="PANTHER" id="PTHR30619">
    <property type="entry name" value="DNA INTERNALIZATION/COMPETENCE PROTEIN COMEC/REC2"/>
    <property type="match status" value="1"/>
</dbReference>
<comment type="subcellular location">
    <subcellularLocation>
        <location evidence="1">Cell membrane</location>
        <topology evidence="1">Multi-pass membrane protein</topology>
    </subcellularLocation>
</comment>
<dbReference type="Pfam" id="PF00753">
    <property type="entry name" value="Lactamase_B"/>
    <property type="match status" value="1"/>
</dbReference>
<dbReference type="Proteomes" id="UP000182276">
    <property type="component" value="Unassembled WGS sequence"/>
</dbReference>
<sequence>MKARTGMAALAVGLLVPRWLPELPAGALLALLGATAVGAMCWKRTRPFACFALGLVWACWQAQLALDDRLPVDLDGRTFWLEGVIVGLPATIDGVVRFELTDIQSRHAGLPSRLRLGWHGGPALRAGERWRLAARLKRPRAMVNPQTFDYEAWLLSRHIGATGTVKAGERVAASVTAAGWRDALRQRLAALDAHGRSGAIAALVVGDDSGLTPGDWQILQDTGTVHLLVISGQHVAMLAGLLYGLVHLLYRLGCWPSRLPWLPVACGLAFGGALGYAWLAGFEVPVQRACVMVAAVLLWRLRYRHLGVWFPLLLALVLVLLANPLVSLQPGFWLSFAAVALLVWVFAGRLGAAGWWRTLLRAQWAMTLGLLPMMLMLGLPVSFSGPLANLVAVPWVSLTVPFALVGTAALYLPLGLGESLLNGVGWSLQGLFGLLAWVAGWQPAWLAPQASGWMLLAASLGALILLLPAGIPFRLFGGLLMLPLLFVGSERPPPGRAEIHVLDVGQGLSVLVRTQGHDLLYDAGPRYGRFDIGERVVVPSLRRLGTRQLDLLLLSHADSDHAGGAQAVLRSLPVRRMLSGEAQALDLPAVEDCRPGERWRWDEVRFETWRWLRAGDGNQASCVLAVEAAGERILLTGDLDSAAEQALLGSRFNPRSDWLLLGHHGSRTSTSVAFLSAVAPSAALVSRSAHNPFGHPHSEVLHRLDEAGIPLYDTARDGALRIVLGSFTAPQGLRWERRFWRENENGSRRLAAGPVLE</sequence>
<feature type="domain" description="Metallo-beta-lactamase" evidence="7">
    <location>
        <begin position="506"/>
        <end position="690"/>
    </location>
</feature>
<evidence type="ECO:0000256" key="5">
    <source>
        <dbReference type="ARBA" id="ARBA00023136"/>
    </source>
</evidence>
<dbReference type="RefSeq" id="WP_235366402.1">
    <property type="nucleotide sequence ID" value="NZ_CP007511.1"/>
</dbReference>
<feature type="transmembrane region" description="Helical" evidence="6">
    <location>
        <begin position="364"/>
        <end position="383"/>
    </location>
</feature>
<dbReference type="Pfam" id="PF13567">
    <property type="entry name" value="DUF4131"/>
    <property type="match status" value="1"/>
</dbReference>
<keyword evidence="4 6" id="KW-1133">Transmembrane helix</keyword>
<evidence type="ECO:0000256" key="1">
    <source>
        <dbReference type="ARBA" id="ARBA00004651"/>
    </source>
</evidence>
<dbReference type="GeneID" id="77259709"/>
<dbReference type="PANTHER" id="PTHR30619:SF1">
    <property type="entry name" value="RECOMBINATION PROTEIN 2"/>
    <property type="match status" value="1"/>
</dbReference>
<dbReference type="InterPro" id="IPR004797">
    <property type="entry name" value="Competence_ComEC/Rec2"/>
</dbReference>
<keyword evidence="5 6" id="KW-0472">Membrane</keyword>
<name>A0ABY0R337_9GAMM</name>
<dbReference type="InterPro" id="IPR036866">
    <property type="entry name" value="RibonucZ/Hydroxyglut_hydro"/>
</dbReference>
<reference evidence="8 9" key="1">
    <citation type="submission" date="2016-10" db="EMBL/GenBank/DDBJ databases">
        <authorList>
            <person name="Varghese N."/>
            <person name="Submissions S."/>
        </authorList>
    </citation>
    <scope>NUCLEOTIDE SEQUENCE [LARGE SCALE GENOMIC DNA]</scope>
    <source>
        <strain evidence="8 9">DSM 6083</strain>
    </source>
</reference>
<keyword evidence="2" id="KW-1003">Cell membrane</keyword>
<dbReference type="NCBIfam" id="TIGR00360">
    <property type="entry name" value="ComEC_N-term"/>
    <property type="match status" value="1"/>
</dbReference>
<dbReference type="InterPro" id="IPR052159">
    <property type="entry name" value="Competence_DNA_uptake"/>
</dbReference>
<dbReference type="SUPFAM" id="SSF56281">
    <property type="entry name" value="Metallo-hydrolase/oxidoreductase"/>
    <property type="match status" value="1"/>
</dbReference>
<proteinExistence type="predicted"/>
<protein>
    <submittedName>
        <fullName evidence="8">Competence protein ComEC</fullName>
    </submittedName>
</protein>
<evidence type="ECO:0000256" key="6">
    <source>
        <dbReference type="SAM" id="Phobius"/>
    </source>
</evidence>
<dbReference type="InterPro" id="IPR025405">
    <property type="entry name" value="DUF4131"/>
</dbReference>
<keyword evidence="3 6" id="KW-0812">Transmembrane</keyword>
<feature type="transmembrane region" description="Helical" evidence="6">
    <location>
        <begin position="261"/>
        <end position="279"/>
    </location>
</feature>
<feature type="transmembrane region" description="Helical" evidence="6">
    <location>
        <begin position="227"/>
        <end position="249"/>
    </location>
</feature>
<accession>A0ABY0R337</accession>
<dbReference type="CDD" id="cd07731">
    <property type="entry name" value="ComA-like_MBL-fold"/>
    <property type="match status" value="1"/>
</dbReference>